<feature type="compositionally biased region" description="Polar residues" evidence="1">
    <location>
        <begin position="118"/>
        <end position="128"/>
    </location>
</feature>
<dbReference type="Proteomes" id="UP001378592">
    <property type="component" value="Unassembled WGS sequence"/>
</dbReference>
<evidence type="ECO:0000313" key="4">
    <source>
        <dbReference type="Proteomes" id="UP001378592"/>
    </source>
</evidence>
<keyword evidence="2" id="KW-0472">Membrane</keyword>
<dbReference type="AlphaFoldDB" id="A0AAN9VSR0"/>
<gene>
    <name evidence="3" type="ORF">R5R35_009890</name>
</gene>
<evidence type="ECO:0000256" key="1">
    <source>
        <dbReference type="SAM" id="MobiDB-lite"/>
    </source>
</evidence>
<name>A0AAN9VSR0_9ORTH</name>
<keyword evidence="2" id="KW-0812">Transmembrane</keyword>
<organism evidence="3 4">
    <name type="scientific">Gryllus longicercus</name>
    <dbReference type="NCBI Taxonomy" id="2509291"/>
    <lineage>
        <taxon>Eukaryota</taxon>
        <taxon>Metazoa</taxon>
        <taxon>Ecdysozoa</taxon>
        <taxon>Arthropoda</taxon>
        <taxon>Hexapoda</taxon>
        <taxon>Insecta</taxon>
        <taxon>Pterygota</taxon>
        <taxon>Neoptera</taxon>
        <taxon>Polyneoptera</taxon>
        <taxon>Orthoptera</taxon>
        <taxon>Ensifera</taxon>
        <taxon>Gryllidea</taxon>
        <taxon>Grylloidea</taxon>
        <taxon>Gryllidae</taxon>
        <taxon>Gryllinae</taxon>
        <taxon>Gryllus</taxon>
    </lineage>
</organism>
<accession>A0AAN9VSR0</accession>
<protein>
    <submittedName>
        <fullName evidence="3">Uncharacterized protein</fullName>
    </submittedName>
</protein>
<comment type="caution">
    <text evidence="3">The sequence shown here is derived from an EMBL/GenBank/DDBJ whole genome shotgun (WGS) entry which is preliminary data.</text>
</comment>
<evidence type="ECO:0000313" key="3">
    <source>
        <dbReference type="EMBL" id="KAK7870739.1"/>
    </source>
</evidence>
<sequence length="140" mass="15401">MQNLLINYMVVISFLLFVFLLAACILSRCHSKVNRGHILLATSITSQASHSAATSQRGQCHSNDQLVAVSTEDIGLNQFINQPNPLFFYSMAVPPQSLVTALDPPPYHTAILMPQQTHPNHLSMQGNEESPPPSYDKVVS</sequence>
<keyword evidence="4" id="KW-1185">Reference proteome</keyword>
<proteinExistence type="predicted"/>
<reference evidence="3 4" key="1">
    <citation type="submission" date="2024-03" db="EMBL/GenBank/DDBJ databases">
        <title>The genome assembly and annotation of the cricket Gryllus longicercus Weissman &amp; Gray.</title>
        <authorList>
            <person name="Szrajer S."/>
            <person name="Gray D."/>
            <person name="Ylla G."/>
        </authorList>
    </citation>
    <scope>NUCLEOTIDE SEQUENCE [LARGE SCALE GENOMIC DNA]</scope>
    <source>
        <strain evidence="3">DAG 2021-001</strain>
        <tissue evidence="3">Whole body minus gut</tissue>
    </source>
</reference>
<dbReference type="EMBL" id="JAZDUA010000053">
    <property type="protein sequence ID" value="KAK7870739.1"/>
    <property type="molecule type" value="Genomic_DNA"/>
</dbReference>
<evidence type="ECO:0000256" key="2">
    <source>
        <dbReference type="SAM" id="Phobius"/>
    </source>
</evidence>
<feature type="region of interest" description="Disordered" evidence="1">
    <location>
        <begin position="118"/>
        <end position="140"/>
    </location>
</feature>
<keyword evidence="2" id="KW-1133">Transmembrane helix</keyword>
<feature type="transmembrane region" description="Helical" evidence="2">
    <location>
        <begin position="6"/>
        <end position="26"/>
    </location>
</feature>